<comment type="caution">
    <text evidence="1">The sequence shown here is derived from an EMBL/GenBank/DDBJ whole genome shotgun (WGS) entry which is preliminary data.</text>
</comment>
<evidence type="ECO:0000313" key="1">
    <source>
        <dbReference type="EMBL" id="EIW20739.1"/>
    </source>
</evidence>
<keyword evidence="2" id="KW-1185">Reference proteome</keyword>
<gene>
    <name evidence="1" type="ORF">FB4_1951</name>
</gene>
<dbReference type="RefSeq" id="WP_007930555.1">
    <property type="nucleotide sequence ID" value="NZ_AKVJ01000004.1"/>
</dbReference>
<dbReference type="Proteomes" id="UP000004324">
    <property type="component" value="Unassembled WGS sequence"/>
</dbReference>
<evidence type="ECO:0000313" key="2">
    <source>
        <dbReference type="Proteomes" id="UP000004324"/>
    </source>
</evidence>
<protein>
    <submittedName>
        <fullName evidence="1">Uncharacterized protein</fullName>
    </submittedName>
</protein>
<organism evidence="1 2">
    <name type="scientific">Pelosinus fermentans B4</name>
    <dbReference type="NCBI Taxonomy" id="1149862"/>
    <lineage>
        <taxon>Bacteria</taxon>
        <taxon>Bacillati</taxon>
        <taxon>Bacillota</taxon>
        <taxon>Negativicutes</taxon>
        <taxon>Selenomonadales</taxon>
        <taxon>Sporomusaceae</taxon>
        <taxon>Pelosinus</taxon>
    </lineage>
</organism>
<dbReference type="AlphaFoldDB" id="I9LJN3"/>
<reference evidence="1 2" key="1">
    <citation type="journal article" date="2012" name="J. Bacteriol.">
        <title>Draft Genome Sequences for Two Metal-Reducing Pelosinus fermentans Strains Isolated from a Cr(VI)-Contaminated Site and for Type Strain R7.</title>
        <authorList>
            <person name="Brown S.D."/>
            <person name="Podar M."/>
            <person name="Klingeman D.M."/>
            <person name="Johnson C.M."/>
            <person name="Yang Z.K."/>
            <person name="Utturkar S.M."/>
            <person name="Land M.L."/>
            <person name="Mosher J.J."/>
            <person name="Hurt R.A.Jr."/>
            <person name="Phelps T.J."/>
            <person name="Palumbo A.V."/>
            <person name="Arkin A.P."/>
            <person name="Hazen T.C."/>
            <person name="Elias D.A."/>
        </authorList>
    </citation>
    <scope>NUCLEOTIDE SEQUENCE [LARGE SCALE GENOMIC DNA]</scope>
    <source>
        <strain evidence="1 2">B4</strain>
    </source>
</reference>
<dbReference type="OrthoDB" id="2973749at2"/>
<sequence>MKRLIAKRNQKCGCGSCGNKILKGEVYYSERHIRHDYYGSIYGWTEKKCSRCNYYENQHDTRYEKFKPICPHPDKFIATKWSYIPGECVKEPDYDYCTLCGEIF</sequence>
<proteinExistence type="predicted"/>
<dbReference type="EMBL" id="AKVJ01000004">
    <property type="protein sequence ID" value="EIW20739.1"/>
    <property type="molecule type" value="Genomic_DNA"/>
</dbReference>
<name>I9LJN3_9FIRM</name>
<accession>I9LJN3</accession>